<evidence type="ECO:0000313" key="1">
    <source>
        <dbReference type="EMBL" id="PKU71299.1"/>
    </source>
</evidence>
<reference evidence="1 2" key="1">
    <citation type="journal article" date="2016" name="Sci. Rep.">
        <title>The Dendrobium catenatum Lindl. genome sequence provides insights into polysaccharide synthase, floral development and adaptive evolution.</title>
        <authorList>
            <person name="Zhang G.Q."/>
            <person name="Xu Q."/>
            <person name="Bian C."/>
            <person name="Tsai W.C."/>
            <person name="Yeh C.M."/>
            <person name="Liu K.W."/>
            <person name="Yoshida K."/>
            <person name="Zhang L.S."/>
            <person name="Chang S.B."/>
            <person name="Chen F."/>
            <person name="Shi Y."/>
            <person name="Su Y.Y."/>
            <person name="Zhang Y.Q."/>
            <person name="Chen L.J."/>
            <person name="Yin Y."/>
            <person name="Lin M."/>
            <person name="Huang H."/>
            <person name="Deng H."/>
            <person name="Wang Z.W."/>
            <person name="Zhu S.L."/>
            <person name="Zhao X."/>
            <person name="Deng C."/>
            <person name="Niu S.C."/>
            <person name="Huang J."/>
            <person name="Wang M."/>
            <person name="Liu G.H."/>
            <person name="Yang H.J."/>
            <person name="Xiao X.J."/>
            <person name="Hsiao Y.Y."/>
            <person name="Wu W.L."/>
            <person name="Chen Y.Y."/>
            <person name="Mitsuda N."/>
            <person name="Ohme-Takagi M."/>
            <person name="Luo Y.B."/>
            <person name="Van de Peer Y."/>
            <person name="Liu Z.J."/>
        </authorList>
    </citation>
    <scope>NUCLEOTIDE SEQUENCE [LARGE SCALE GENOMIC DNA]</scope>
    <source>
        <tissue evidence="1">The whole plant</tissue>
    </source>
</reference>
<gene>
    <name evidence="1" type="ORF">MA16_Dca007296</name>
</gene>
<organism evidence="1 2">
    <name type="scientific">Dendrobium catenatum</name>
    <dbReference type="NCBI Taxonomy" id="906689"/>
    <lineage>
        <taxon>Eukaryota</taxon>
        <taxon>Viridiplantae</taxon>
        <taxon>Streptophyta</taxon>
        <taxon>Embryophyta</taxon>
        <taxon>Tracheophyta</taxon>
        <taxon>Spermatophyta</taxon>
        <taxon>Magnoliopsida</taxon>
        <taxon>Liliopsida</taxon>
        <taxon>Asparagales</taxon>
        <taxon>Orchidaceae</taxon>
        <taxon>Epidendroideae</taxon>
        <taxon>Malaxideae</taxon>
        <taxon>Dendrobiinae</taxon>
        <taxon>Dendrobium</taxon>
    </lineage>
</organism>
<keyword evidence="2" id="KW-1185">Reference proteome</keyword>
<proteinExistence type="predicted"/>
<dbReference type="PANTHER" id="PTHR11439">
    <property type="entry name" value="GAG-POL-RELATED RETROTRANSPOSON"/>
    <property type="match status" value="1"/>
</dbReference>
<sequence>MRTYSDADWAGDHASRKSTSGFCTFLGDTLVSWSVKRQSTVARSSTEAEYRALAAAAADTIWLKRLLADFQIKHDTPIDLFCDNTSAIALVNNPIFHARTKHIEIDHRFVRDQIQQNLINIVPICTTDQIAHILTKPLSNTRFQLLRSKLTVTQDPSI</sequence>
<reference evidence="1 2" key="2">
    <citation type="journal article" date="2017" name="Nature">
        <title>The Apostasia genome and the evolution of orchids.</title>
        <authorList>
            <person name="Zhang G.Q."/>
            <person name="Liu K.W."/>
            <person name="Li Z."/>
            <person name="Lohaus R."/>
            <person name="Hsiao Y.Y."/>
            <person name="Niu S.C."/>
            <person name="Wang J.Y."/>
            <person name="Lin Y.C."/>
            <person name="Xu Q."/>
            <person name="Chen L.J."/>
            <person name="Yoshida K."/>
            <person name="Fujiwara S."/>
            <person name="Wang Z.W."/>
            <person name="Zhang Y.Q."/>
            <person name="Mitsuda N."/>
            <person name="Wang M."/>
            <person name="Liu G.H."/>
            <person name="Pecoraro L."/>
            <person name="Huang H.X."/>
            <person name="Xiao X.J."/>
            <person name="Lin M."/>
            <person name="Wu X.Y."/>
            <person name="Wu W.L."/>
            <person name="Chen Y.Y."/>
            <person name="Chang S.B."/>
            <person name="Sakamoto S."/>
            <person name="Ohme-Takagi M."/>
            <person name="Yagi M."/>
            <person name="Zeng S.J."/>
            <person name="Shen C.Y."/>
            <person name="Yeh C.M."/>
            <person name="Luo Y.B."/>
            <person name="Tsai W.C."/>
            <person name="Van de Peer Y."/>
            <person name="Liu Z.J."/>
        </authorList>
    </citation>
    <scope>NUCLEOTIDE SEQUENCE [LARGE SCALE GENOMIC DNA]</scope>
    <source>
        <tissue evidence="1">The whole plant</tissue>
    </source>
</reference>
<accession>A0A2I0W6L2</accession>
<dbReference type="CDD" id="cd09272">
    <property type="entry name" value="RNase_HI_RT_Ty1"/>
    <property type="match status" value="1"/>
</dbReference>
<dbReference type="AlphaFoldDB" id="A0A2I0W6L2"/>
<protein>
    <submittedName>
        <fullName evidence="1">Retrovirus-related Pol polyprotein from transposon TNT 1-94</fullName>
    </submittedName>
</protein>
<dbReference type="EMBL" id="KZ502882">
    <property type="protein sequence ID" value="PKU71299.1"/>
    <property type="molecule type" value="Genomic_DNA"/>
</dbReference>
<dbReference type="PANTHER" id="PTHR11439:SF461">
    <property type="entry name" value="OS10G0432200 PROTEIN"/>
    <property type="match status" value="1"/>
</dbReference>
<dbReference type="Proteomes" id="UP000233837">
    <property type="component" value="Unassembled WGS sequence"/>
</dbReference>
<evidence type="ECO:0000313" key="2">
    <source>
        <dbReference type="Proteomes" id="UP000233837"/>
    </source>
</evidence>
<name>A0A2I0W6L2_9ASPA</name>